<dbReference type="InterPro" id="IPR052073">
    <property type="entry name" value="Amide_Lactam_Regulators"/>
</dbReference>
<dbReference type="Proteomes" id="UP000722485">
    <property type="component" value="Unassembled WGS sequence"/>
</dbReference>
<organism evidence="5 6">
    <name type="scientific">Cylindrodendrum hubeiense</name>
    <dbReference type="NCBI Taxonomy" id="595255"/>
    <lineage>
        <taxon>Eukaryota</taxon>
        <taxon>Fungi</taxon>
        <taxon>Dikarya</taxon>
        <taxon>Ascomycota</taxon>
        <taxon>Pezizomycotina</taxon>
        <taxon>Sordariomycetes</taxon>
        <taxon>Hypocreomycetidae</taxon>
        <taxon>Hypocreales</taxon>
        <taxon>Nectriaceae</taxon>
        <taxon>Cylindrodendrum</taxon>
    </lineage>
</organism>
<dbReference type="EMBL" id="JAANBB010000062">
    <property type="protein sequence ID" value="KAF7552320.1"/>
    <property type="molecule type" value="Genomic_DNA"/>
</dbReference>
<evidence type="ECO:0000313" key="6">
    <source>
        <dbReference type="Proteomes" id="UP000722485"/>
    </source>
</evidence>
<dbReference type="GO" id="GO:0003677">
    <property type="term" value="F:DNA binding"/>
    <property type="evidence" value="ECO:0007669"/>
    <property type="project" value="UniProtKB-KW"/>
</dbReference>
<comment type="caution">
    <text evidence="5">The sequence shown here is derived from an EMBL/GenBank/DDBJ whole genome shotgun (WGS) entry which is preliminary data.</text>
</comment>
<gene>
    <name evidence="5" type="ORF">G7Z17_g4381</name>
</gene>
<keyword evidence="1" id="KW-0862">Zinc</keyword>
<name>A0A9P5HEZ3_9HYPO</name>
<keyword evidence="2" id="KW-0805">Transcription regulation</keyword>
<protein>
    <submittedName>
        <fullName evidence="5">Uncharacterized protein</fullName>
    </submittedName>
</protein>
<keyword evidence="3" id="KW-0238">DNA-binding</keyword>
<dbReference type="PANTHER" id="PTHR47171">
    <property type="entry name" value="FARA-RELATED"/>
    <property type="match status" value="1"/>
</dbReference>
<evidence type="ECO:0000256" key="3">
    <source>
        <dbReference type="ARBA" id="ARBA00023125"/>
    </source>
</evidence>
<dbReference type="PANTHER" id="PTHR47171:SF6">
    <property type="entry name" value="SPECIFIC TRANSCRIPTION FACTOR, PUTATIVE (AFU_ORTHOLOGUE AFUA_2G06130)-RELATED"/>
    <property type="match status" value="1"/>
</dbReference>
<dbReference type="CDD" id="cd12148">
    <property type="entry name" value="fungal_TF_MHR"/>
    <property type="match status" value="1"/>
</dbReference>
<dbReference type="OrthoDB" id="10031947at2759"/>
<sequence length="197" mass="22009">MDFASKLLAGLDAAIKADLEPDRITKIQVLVLMHLHNDGRGGVDRSSSYLSQAISEAWSMSLHFKVAGNLDQEQCDFLWWSLRNFDRLNKPIMGAAPFIIDDTDISIKRIIPKDGNYRSQLMGVSLILGDLMATATKVYKASSTATVDDCQDFPELTELTSGIDFNSFHKSHRADLEPYTVDKRTEHGQTGQEVMEI</sequence>
<evidence type="ECO:0000313" key="5">
    <source>
        <dbReference type="EMBL" id="KAF7552320.1"/>
    </source>
</evidence>
<proteinExistence type="predicted"/>
<evidence type="ECO:0000256" key="4">
    <source>
        <dbReference type="ARBA" id="ARBA00023163"/>
    </source>
</evidence>
<keyword evidence="6" id="KW-1185">Reference proteome</keyword>
<reference evidence="5" key="1">
    <citation type="submission" date="2020-03" db="EMBL/GenBank/DDBJ databases">
        <title>Draft Genome Sequence of Cylindrodendrum hubeiense.</title>
        <authorList>
            <person name="Buettner E."/>
            <person name="Kellner H."/>
        </authorList>
    </citation>
    <scope>NUCLEOTIDE SEQUENCE</scope>
    <source>
        <strain evidence="5">IHI 201604</strain>
    </source>
</reference>
<evidence type="ECO:0000256" key="1">
    <source>
        <dbReference type="ARBA" id="ARBA00022833"/>
    </source>
</evidence>
<dbReference type="AlphaFoldDB" id="A0A9P5HEZ3"/>
<accession>A0A9P5HEZ3</accession>
<keyword evidence="4" id="KW-0804">Transcription</keyword>
<evidence type="ECO:0000256" key="2">
    <source>
        <dbReference type="ARBA" id="ARBA00023015"/>
    </source>
</evidence>